<evidence type="ECO:0000313" key="8">
    <source>
        <dbReference type="Proteomes" id="UP001281447"/>
    </source>
</evidence>
<dbReference type="EMBL" id="JAWDIP010000004">
    <property type="protein sequence ID" value="MDY0396658.1"/>
    <property type="molecule type" value="Genomic_DNA"/>
</dbReference>
<dbReference type="Proteomes" id="UP001281447">
    <property type="component" value="Unassembled WGS sequence"/>
</dbReference>
<keyword evidence="8" id="KW-1185">Reference proteome</keyword>
<evidence type="ECO:0000256" key="5">
    <source>
        <dbReference type="ARBA" id="ARBA00023136"/>
    </source>
</evidence>
<evidence type="ECO:0000256" key="4">
    <source>
        <dbReference type="ARBA" id="ARBA00023134"/>
    </source>
</evidence>
<evidence type="ECO:0000256" key="2">
    <source>
        <dbReference type="ARBA" id="ARBA00022741"/>
    </source>
</evidence>
<dbReference type="PANTHER" id="PTHR10465:SF0">
    <property type="entry name" value="SARCALUMENIN"/>
    <property type="match status" value="1"/>
</dbReference>
<name>A0ABU5CCU9_9BACI</name>
<dbReference type="InterPro" id="IPR027417">
    <property type="entry name" value="P-loop_NTPase"/>
</dbReference>
<comment type="subcellular location">
    <subcellularLocation>
        <location evidence="1">Membrane</location>
    </subcellularLocation>
</comment>
<protein>
    <submittedName>
        <fullName evidence="7">Dynamin family protein</fullName>
    </submittedName>
</protein>
<sequence>MQGFHSVINDLQVKRERLENRTVTIALFGAFSAGKSTFANALMGKNVLPSSPNPTTAAISRILAPTVDHPHQTAVIRLKQESILYKDLMQMLEVLHPPKAKSFAELLNWAEQHALNETNGLTKLQEGYLLALLKGYAASEKQLGTEITVTFEVFQEFAANETKACYVEQIDLFYDCEITRQGIQLVDTPGADSMNARHTSVAFDYIKYADAIIYVTYYNHALSRADKDFLMQLGRVKEAFELDKMFFYDQCIRPCRK</sequence>
<dbReference type="Gene3D" id="3.40.50.300">
    <property type="entry name" value="P-loop containing nucleotide triphosphate hydrolases"/>
    <property type="match status" value="1"/>
</dbReference>
<evidence type="ECO:0000259" key="6">
    <source>
        <dbReference type="Pfam" id="PF00350"/>
    </source>
</evidence>
<keyword evidence="3" id="KW-0378">Hydrolase</keyword>
<evidence type="ECO:0000256" key="3">
    <source>
        <dbReference type="ARBA" id="ARBA00022801"/>
    </source>
</evidence>
<keyword evidence="2" id="KW-0547">Nucleotide-binding</keyword>
<dbReference type="Pfam" id="PF00350">
    <property type="entry name" value="Dynamin_N"/>
    <property type="match status" value="1"/>
</dbReference>
<feature type="domain" description="Dynamin N-terminal" evidence="6">
    <location>
        <begin position="25"/>
        <end position="237"/>
    </location>
</feature>
<comment type="caution">
    <text evidence="7">The sequence shown here is derived from an EMBL/GenBank/DDBJ whole genome shotgun (WGS) entry which is preliminary data.</text>
</comment>
<accession>A0ABU5CCU9</accession>
<dbReference type="SUPFAM" id="SSF52540">
    <property type="entry name" value="P-loop containing nucleoside triphosphate hydrolases"/>
    <property type="match status" value="1"/>
</dbReference>
<reference evidence="7 8" key="1">
    <citation type="submission" date="2023-10" db="EMBL/GenBank/DDBJ databases">
        <title>Virgibacillus halophilus 5B73C genome.</title>
        <authorList>
            <person name="Miliotis G."/>
            <person name="Sengupta P."/>
            <person name="Hameed A."/>
            <person name="Chuvochina M."/>
            <person name="Mcdonagh F."/>
            <person name="Simpson A.C."/>
            <person name="Singh N.K."/>
            <person name="Rekha P.D."/>
            <person name="Raman K."/>
            <person name="Hugenholtz P."/>
            <person name="Venkateswaran K."/>
        </authorList>
    </citation>
    <scope>NUCLEOTIDE SEQUENCE [LARGE SCALE GENOMIC DNA]</scope>
    <source>
        <strain evidence="7 8">5B73C</strain>
    </source>
</reference>
<dbReference type="InterPro" id="IPR027094">
    <property type="entry name" value="Mitofusin_fam"/>
</dbReference>
<proteinExistence type="predicted"/>
<evidence type="ECO:0000313" key="7">
    <source>
        <dbReference type="EMBL" id="MDY0396658.1"/>
    </source>
</evidence>
<keyword evidence="5" id="KW-0472">Membrane</keyword>
<gene>
    <name evidence="7" type="ORF">RWE15_23065</name>
</gene>
<dbReference type="InterPro" id="IPR045063">
    <property type="entry name" value="Dynamin_N"/>
</dbReference>
<keyword evidence="4" id="KW-0342">GTP-binding</keyword>
<evidence type="ECO:0000256" key="1">
    <source>
        <dbReference type="ARBA" id="ARBA00004370"/>
    </source>
</evidence>
<dbReference type="PANTHER" id="PTHR10465">
    <property type="entry name" value="TRANSMEMBRANE GTPASE FZO1"/>
    <property type="match status" value="1"/>
</dbReference>
<organism evidence="7 8">
    <name type="scientific">Tigheibacillus halophilus</name>
    <dbReference type="NCBI Taxonomy" id="361280"/>
    <lineage>
        <taxon>Bacteria</taxon>
        <taxon>Bacillati</taxon>
        <taxon>Bacillota</taxon>
        <taxon>Bacilli</taxon>
        <taxon>Bacillales</taxon>
        <taxon>Bacillaceae</taxon>
        <taxon>Tigheibacillus</taxon>
    </lineage>
</organism>